<comment type="subcellular location">
    <subcellularLocation>
        <location evidence="1">Cell membrane</location>
        <topology evidence="1">Multi-pass membrane protein</topology>
    </subcellularLocation>
</comment>
<comment type="similarity">
    <text evidence="3">Belongs to the LTA synthase family.</text>
</comment>
<dbReference type="Gene3D" id="3.40.720.10">
    <property type="entry name" value="Alkaline Phosphatase, subunit A"/>
    <property type="match status" value="1"/>
</dbReference>
<organism evidence="13 14">
    <name type="scientific">Clostridium acetireducens DSM 10703</name>
    <dbReference type="NCBI Taxonomy" id="1121290"/>
    <lineage>
        <taxon>Bacteria</taxon>
        <taxon>Bacillati</taxon>
        <taxon>Bacillota</taxon>
        <taxon>Clostridia</taxon>
        <taxon>Eubacteriales</taxon>
        <taxon>Clostridiaceae</taxon>
        <taxon>Clostridium</taxon>
    </lineage>
</organism>
<feature type="transmembrane region" description="Helical" evidence="11">
    <location>
        <begin position="15"/>
        <end position="36"/>
    </location>
</feature>
<proteinExistence type="inferred from homology"/>
<dbReference type="InterPro" id="IPR000917">
    <property type="entry name" value="Sulfatase_N"/>
</dbReference>
<evidence type="ECO:0000256" key="9">
    <source>
        <dbReference type="PIRSR" id="PIRSR005091-2"/>
    </source>
</evidence>
<dbReference type="GO" id="GO:0046872">
    <property type="term" value="F:metal ion binding"/>
    <property type="evidence" value="ECO:0007669"/>
    <property type="project" value="UniProtKB-KW"/>
</dbReference>
<evidence type="ECO:0000256" key="11">
    <source>
        <dbReference type="SAM" id="Phobius"/>
    </source>
</evidence>
<keyword evidence="9" id="KW-0479">Metal-binding</keyword>
<dbReference type="Gene3D" id="3.30.1120.170">
    <property type="match status" value="1"/>
</dbReference>
<feature type="domain" description="Sulfatase N-terminal" evidence="12">
    <location>
        <begin position="258"/>
        <end position="545"/>
    </location>
</feature>
<keyword evidence="5 11" id="KW-0812">Transmembrane</keyword>
<dbReference type="CDD" id="cd16015">
    <property type="entry name" value="LTA_synthase"/>
    <property type="match status" value="1"/>
</dbReference>
<feature type="binding site" evidence="10">
    <location>
        <position position="478"/>
    </location>
    <ligand>
        <name>Mn(2+)</name>
        <dbReference type="ChEBI" id="CHEBI:29035"/>
    </ligand>
</feature>
<dbReference type="Pfam" id="PF00884">
    <property type="entry name" value="Sulfatase"/>
    <property type="match status" value="1"/>
</dbReference>
<feature type="binding site" evidence="9">
    <location>
        <position position="420"/>
    </location>
    <ligand>
        <name>substrate</name>
    </ligand>
</feature>
<evidence type="ECO:0000313" key="13">
    <source>
        <dbReference type="EMBL" id="OFI06300.1"/>
    </source>
</evidence>
<keyword evidence="6 11" id="KW-1133">Transmembrane helix</keyword>
<comment type="caution">
    <text evidence="13">The sequence shown here is derived from an EMBL/GenBank/DDBJ whole genome shotgun (WGS) entry which is preliminary data.</text>
</comment>
<dbReference type="OrthoDB" id="5901192at2"/>
<evidence type="ECO:0000256" key="7">
    <source>
        <dbReference type="ARBA" id="ARBA00023136"/>
    </source>
</evidence>
<feature type="transmembrane region" description="Helical" evidence="11">
    <location>
        <begin position="128"/>
        <end position="145"/>
    </location>
</feature>
<dbReference type="InterPro" id="IPR017850">
    <property type="entry name" value="Alkaline_phosphatase_core_sf"/>
</dbReference>
<dbReference type="AlphaFoldDB" id="A0A1E8EZ50"/>
<sequence length="632" mass="72534">MKKLLKTLSNYKDFFIDYLDIIFFILAVTIKALFFGKQISPIYFSVLSILPAIISSLMVLVSISFLFSRRKRTKILYILNLIITICMIADINYFRYFKDVISIPVVKTGFQLNDVGSSVGSIFKFQDLLYAVDLVFIIPVIKVIQNRANLQYKNLTLKFKFAVFAVMISAGLLVNGTCMVQLSKEQPRLLKTMYNRVYVARSLGAVNYHILDVYNYINFDISKRTPLPAEKENNIKKFLNNNTSSDTQKYKGIAKDKNLIVMQVEALQEFVINQKVNGQEITPNLNKLASKSMYFNNYFYQIAAGGTSDAEFMSNNSLYPAASGVAYYMYCDNEFNSLSQSLKKKGYTTAAFHGYRESFWNRNVMYKKMEFDEFFGESSFNVDETIGLGLSDKSFFEQSIPKLKKLKEPYYAFMITLTSHFPFDGKDYGDFNVGEYEGTLLGDYFKSIHYTDAQIGMFLDELEKEGMLENTIIALYGDHLAIPKQYEASLAKFLNNEAETFTELQWSQLQKVPMMLHFPGDKYKCVNPLYSAEMDLYPTLSNLFDLNSKNLMGKDLLNSKNGNVIFRDGSFTDGNVFYMCSTGNYYDINTGEKISETPELADKKQEALNQLSYSDEILKHNLLKKFNEENNK</sequence>
<dbReference type="GO" id="GO:0005886">
    <property type="term" value="C:plasma membrane"/>
    <property type="evidence" value="ECO:0007669"/>
    <property type="project" value="UniProtKB-SubCell"/>
</dbReference>
<dbReference type="EMBL" id="LZFO01000012">
    <property type="protein sequence ID" value="OFI06300.1"/>
    <property type="molecule type" value="Genomic_DNA"/>
</dbReference>
<dbReference type="Proteomes" id="UP000175744">
    <property type="component" value="Unassembled WGS sequence"/>
</dbReference>
<evidence type="ECO:0000256" key="5">
    <source>
        <dbReference type="ARBA" id="ARBA00022692"/>
    </source>
</evidence>
<comment type="pathway">
    <text evidence="2">Cell wall biogenesis; lipoteichoic acid biosynthesis.</text>
</comment>
<dbReference type="InterPro" id="IPR050448">
    <property type="entry name" value="OpgB/LTA_synthase_biosynth"/>
</dbReference>
<evidence type="ECO:0000259" key="12">
    <source>
        <dbReference type="Pfam" id="PF00884"/>
    </source>
</evidence>
<feature type="active site" evidence="8">
    <location>
        <position position="307"/>
    </location>
</feature>
<feature type="transmembrane region" description="Helical" evidence="11">
    <location>
        <begin position="75"/>
        <end position="94"/>
    </location>
</feature>
<keyword evidence="4" id="KW-1003">Cell membrane</keyword>
<evidence type="ECO:0000256" key="10">
    <source>
        <dbReference type="PIRSR" id="PIRSR005091-3"/>
    </source>
</evidence>
<feature type="binding site" evidence="10">
    <location>
        <position position="265"/>
    </location>
    <ligand>
        <name>Mn(2+)</name>
        <dbReference type="ChEBI" id="CHEBI:29035"/>
    </ligand>
</feature>
<accession>A0A1E8EZ50</accession>
<protein>
    <submittedName>
        <fullName evidence="13">Lipoteichoic acid synthase 2</fullName>
    </submittedName>
</protein>
<evidence type="ECO:0000313" key="14">
    <source>
        <dbReference type="Proteomes" id="UP000175744"/>
    </source>
</evidence>
<gene>
    <name evidence="13" type="primary">ltaS2</name>
    <name evidence="13" type="ORF">CLOACE_10730</name>
</gene>
<dbReference type="PIRSF" id="PIRSF005091">
    <property type="entry name" value="Mmb_sulf_HI1246"/>
    <property type="match status" value="1"/>
</dbReference>
<dbReference type="PANTHER" id="PTHR47371:SF3">
    <property type="entry name" value="PHOSPHOGLYCEROL TRANSFERASE I"/>
    <property type="match status" value="1"/>
</dbReference>
<keyword evidence="14" id="KW-1185">Reference proteome</keyword>
<dbReference type="SUPFAM" id="SSF53649">
    <property type="entry name" value="Alkaline phosphatase-like"/>
    <property type="match status" value="1"/>
</dbReference>
<feature type="transmembrane region" description="Helical" evidence="11">
    <location>
        <begin position="42"/>
        <end position="68"/>
    </location>
</feature>
<feature type="transmembrane region" description="Helical" evidence="11">
    <location>
        <begin position="157"/>
        <end position="174"/>
    </location>
</feature>
<evidence type="ECO:0000256" key="4">
    <source>
        <dbReference type="ARBA" id="ARBA00022475"/>
    </source>
</evidence>
<evidence type="ECO:0000256" key="6">
    <source>
        <dbReference type="ARBA" id="ARBA00022989"/>
    </source>
</evidence>
<keyword evidence="9" id="KW-0464">Manganese</keyword>
<dbReference type="InterPro" id="IPR012160">
    <property type="entry name" value="LtaS-like"/>
</dbReference>
<evidence type="ECO:0000256" key="3">
    <source>
        <dbReference type="ARBA" id="ARBA00009983"/>
    </source>
</evidence>
<keyword evidence="7 11" id="KW-0472">Membrane</keyword>
<evidence type="ECO:0000256" key="2">
    <source>
        <dbReference type="ARBA" id="ARBA00004936"/>
    </source>
</evidence>
<evidence type="ECO:0000256" key="1">
    <source>
        <dbReference type="ARBA" id="ARBA00004651"/>
    </source>
</evidence>
<reference evidence="13 14" key="1">
    <citation type="submission" date="2016-06" db="EMBL/GenBank/DDBJ databases">
        <title>Genome sequence of Clostridium acetireducens DSM 10703.</title>
        <authorList>
            <person name="Poehlein A."/>
            <person name="Fluechter S."/>
            <person name="Duerre P."/>
            <person name="Daniel R."/>
        </authorList>
    </citation>
    <scope>NUCLEOTIDE SEQUENCE [LARGE SCALE GENOMIC DNA]</scope>
    <source>
        <strain evidence="13 14">DSM 10703</strain>
    </source>
</reference>
<dbReference type="PATRIC" id="fig|1121290.3.peg.1078"/>
<name>A0A1E8EZ50_9CLOT</name>
<feature type="binding site" evidence="10">
    <location>
        <position position="479"/>
    </location>
    <ligand>
        <name>Mn(2+)</name>
        <dbReference type="ChEBI" id="CHEBI:29035"/>
    </ligand>
</feature>
<dbReference type="STRING" id="1121290.CLAOCE_10730"/>
<dbReference type="RefSeq" id="WP_070110004.1">
    <property type="nucleotide sequence ID" value="NZ_LZFO01000012.1"/>
</dbReference>
<feature type="binding site" evidence="10">
    <location>
        <position position="307"/>
    </location>
    <ligand>
        <name>Mn(2+)</name>
        <dbReference type="ChEBI" id="CHEBI:29035"/>
    </ligand>
</feature>
<evidence type="ECO:0000256" key="8">
    <source>
        <dbReference type="PIRSR" id="PIRSR005091-1"/>
    </source>
</evidence>
<dbReference type="PANTHER" id="PTHR47371">
    <property type="entry name" value="LIPOTEICHOIC ACID SYNTHASE"/>
    <property type="match status" value="1"/>
</dbReference>